<keyword evidence="3 5" id="KW-0378">Hydrolase</keyword>
<feature type="binding site" evidence="5 6">
    <location>
        <position position="219"/>
    </location>
    <ligand>
        <name>substrate</name>
    </ligand>
</feature>
<feature type="binding site" evidence="5 6">
    <location>
        <position position="65"/>
    </location>
    <ligand>
        <name>substrate</name>
    </ligand>
</feature>
<dbReference type="FunFam" id="3.40.50.720:FF:000004">
    <property type="entry name" value="Adenosylhomocysteinase"/>
    <property type="match status" value="1"/>
</dbReference>
<feature type="binding site" evidence="5">
    <location>
        <position position="307"/>
    </location>
    <ligand>
        <name>NAD(+)</name>
        <dbReference type="ChEBI" id="CHEBI:57540"/>
    </ligand>
</feature>
<feature type="domain" description="S-adenosyl-L-homocysteine hydrolase NAD binding" evidence="10">
    <location>
        <begin position="220"/>
        <end position="382"/>
    </location>
</feature>
<dbReference type="NCBIfam" id="TIGR00936">
    <property type="entry name" value="ahcY"/>
    <property type="match status" value="1"/>
</dbReference>
<dbReference type="AlphaFoldDB" id="A0AAU7CEL9"/>
<dbReference type="RefSeq" id="WP_406696442.1">
    <property type="nucleotide sequence ID" value="NZ_CP155447.1"/>
</dbReference>
<comment type="catalytic activity">
    <reaction evidence="5 8">
        <text>S-adenosyl-L-homocysteine + H2O = L-homocysteine + adenosine</text>
        <dbReference type="Rhea" id="RHEA:21708"/>
        <dbReference type="ChEBI" id="CHEBI:15377"/>
        <dbReference type="ChEBI" id="CHEBI:16335"/>
        <dbReference type="ChEBI" id="CHEBI:57856"/>
        <dbReference type="ChEBI" id="CHEBI:58199"/>
        <dbReference type="EC" id="3.13.2.1"/>
    </reaction>
</comment>
<protein>
    <recommendedName>
        <fullName evidence="5">Adenosylhomocysteinase</fullName>
        <ecNumber evidence="5">3.13.2.1</ecNumber>
    </recommendedName>
    <alternativeName>
        <fullName evidence="5">S-adenosyl-L-homocysteine hydrolase</fullName>
        <shortName evidence="5">AdoHcyase</shortName>
    </alternativeName>
</protein>
<dbReference type="PROSITE" id="PS00738">
    <property type="entry name" value="ADOHCYASE_1"/>
    <property type="match status" value="1"/>
</dbReference>
<accession>A0AAU7CEL9</accession>
<evidence type="ECO:0000256" key="5">
    <source>
        <dbReference type="HAMAP-Rule" id="MF_00563"/>
    </source>
</evidence>
<feature type="binding site" evidence="5 7">
    <location>
        <position position="376"/>
    </location>
    <ligand>
        <name>NAD(+)</name>
        <dbReference type="ChEBI" id="CHEBI:57540"/>
    </ligand>
</feature>
<dbReference type="PANTHER" id="PTHR23420">
    <property type="entry name" value="ADENOSYLHOMOCYSTEINASE"/>
    <property type="match status" value="1"/>
</dbReference>
<evidence type="ECO:0000256" key="2">
    <source>
        <dbReference type="ARBA" id="ARBA00022563"/>
    </source>
</evidence>
<comment type="subcellular location">
    <subcellularLocation>
        <location evidence="5">Cytoplasm</location>
    </subcellularLocation>
</comment>
<feature type="binding site" evidence="5 6">
    <location>
        <position position="185"/>
    </location>
    <ligand>
        <name>substrate</name>
    </ligand>
</feature>
<feature type="binding site" evidence="5 6">
    <location>
        <position position="137"/>
    </location>
    <ligand>
        <name>substrate</name>
    </ligand>
</feature>
<dbReference type="InterPro" id="IPR036291">
    <property type="entry name" value="NAD(P)-bd_dom_sf"/>
</dbReference>
<dbReference type="GO" id="GO:0005829">
    <property type="term" value="C:cytosol"/>
    <property type="evidence" value="ECO:0007669"/>
    <property type="project" value="TreeGrafter"/>
</dbReference>
<dbReference type="GO" id="GO:0006730">
    <property type="term" value="P:one-carbon metabolic process"/>
    <property type="evidence" value="ECO:0007669"/>
    <property type="project" value="UniProtKB-UniRule"/>
</dbReference>
<feature type="binding site" evidence="5 7">
    <location>
        <begin position="186"/>
        <end position="188"/>
    </location>
    <ligand>
        <name>NAD(+)</name>
        <dbReference type="ChEBI" id="CHEBI:57540"/>
    </ligand>
</feature>
<sequence>MVLKEGAPLATVVPGDVKDLALAALGLERINWAERDMPVLRAIRERFEAEKPLAGMKMSACLHVTAETANLARTLVAGGADLVLVASNPLSTQDDVAASLVQDFNIPVYAIKGEDESSYYRHIAAALKHSPNVTMDDGADLVSAMIFIALNRLDDLHPELKAWAKTLSAAERTGLVENVVASMEETTTGVIRLRAMEKDGVLKLPVIAVNDAETKHFFDNRYGTGQSTLDGVIRATDMLLAGRRVVVCGYGWCGKGVASRAKGLGAHVIVTEVNPVRGLEAAMDGFEVMEITKAATTGDLFITVTGNIHVIREEHFALMKDGAMICNSGHFNVELALDSLAKMATTTKKKVREFVDEYVLGDGRKLYVLGEGRLINLAAAHGHPASVMDMSFATQALATEWSIKQKGELKNAVYNVPKAVDQWVAALKLQTMGIAIDTLTEEQRKYLNSWEMGT</sequence>
<evidence type="ECO:0000256" key="7">
    <source>
        <dbReference type="PIRSR" id="PIRSR001109-2"/>
    </source>
</evidence>
<feature type="binding site" evidence="5 6">
    <location>
        <position position="215"/>
    </location>
    <ligand>
        <name>substrate</name>
    </ligand>
</feature>
<gene>
    <name evidence="5 11" type="primary">ahcY</name>
    <name evidence="11" type="ORF">V5E97_36175</name>
</gene>
<feature type="binding site" evidence="5 7">
    <location>
        <position position="272"/>
    </location>
    <ligand>
        <name>NAD(+)</name>
        <dbReference type="ChEBI" id="CHEBI:57540"/>
    </ligand>
</feature>
<dbReference type="SMART" id="SM00997">
    <property type="entry name" value="AdoHcyase_NAD"/>
    <property type="match status" value="1"/>
</dbReference>
<dbReference type="InterPro" id="IPR000043">
    <property type="entry name" value="Adenosylhomocysteinase-like"/>
</dbReference>
<dbReference type="EMBL" id="CP155447">
    <property type="protein sequence ID" value="XBH03704.1"/>
    <property type="molecule type" value="Genomic_DNA"/>
</dbReference>
<evidence type="ECO:0000259" key="10">
    <source>
        <dbReference type="SMART" id="SM00997"/>
    </source>
</evidence>
<evidence type="ECO:0000313" key="11">
    <source>
        <dbReference type="EMBL" id="XBH03704.1"/>
    </source>
</evidence>
<comment type="similarity">
    <text evidence="1 5 9">Belongs to the adenosylhomocysteinase family.</text>
</comment>
<evidence type="ECO:0000256" key="1">
    <source>
        <dbReference type="ARBA" id="ARBA00007122"/>
    </source>
</evidence>
<keyword evidence="5" id="KW-0963">Cytoplasm</keyword>
<comment type="function">
    <text evidence="5">May play a key role in the regulation of the intracellular concentration of adenosylhomocysteine.</text>
</comment>
<keyword evidence="4 5" id="KW-0520">NAD</keyword>
<feature type="binding site" evidence="5">
    <location>
        <position position="220"/>
    </location>
    <ligand>
        <name>NAD(+)</name>
        <dbReference type="ChEBI" id="CHEBI:57540"/>
    </ligand>
</feature>
<dbReference type="HAMAP" id="MF_00563">
    <property type="entry name" value="AdoHcyase"/>
    <property type="match status" value="1"/>
</dbReference>
<evidence type="ECO:0000256" key="4">
    <source>
        <dbReference type="ARBA" id="ARBA00023027"/>
    </source>
</evidence>
<feature type="binding site" evidence="5 7">
    <location>
        <begin position="328"/>
        <end position="330"/>
    </location>
    <ligand>
        <name>NAD(+)</name>
        <dbReference type="ChEBI" id="CHEBI:57540"/>
    </ligand>
</feature>
<dbReference type="InterPro" id="IPR015878">
    <property type="entry name" value="Ado_hCys_hydrolase_NAD-bd"/>
</dbReference>
<dbReference type="Pfam" id="PF00670">
    <property type="entry name" value="AdoHcyase_NAD"/>
    <property type="match status" value="1"/>
</dbReference>
<dbReference type="PROSITE" id="PS00739">
    <property type="entry name" value="ADOHCYASE_2"/>
    <property type="match status" value="1"/>
</dbReference>
<dbReference type="Pfam" id="PF05221">
    <property type="entry name" value="AdoHcyase"/>
    <property type="match status" value="1"/>
</dbReference>
<dbReference type="PIRSF" id="PIRSF001109">
    <property type="entry name" value="Ad_hcy_hydrolase"/>
    <property type="match status" value="1"/>
</dbReference>
<dbReference type="GO" id="GO:0033353">
    <property type="term" value="P:S-adenosylmethionine cycle"/>
    <property type="evidence" value="ECO:0007669"/>
    <property type="project" value="TreeGrafter"/>
</dbReference>
<reference evidence="11" key="1">
    <citation type="submission" date="2024-05" db="EMBL/GenBank/DDBJ databases">
        <title>Planctomycetes of the genus Singulisphaera possess chitinolytic capabilities.</title>
        <authorList>
            <person name="Ivanova A."/>
        </authorList>
    </citation>
    <scope>NUCLEOTIDE SEQUENCE</scope>
    <source>
        <strain evidence="11">Ch08T</strain>
    </source>
</reference>
<dbReference type="Gene3D" id="3.40.50.720">
    <property type="entry name" value="NAD(P)-binding Rossmann-like Domain"/>
    <property type="match status" value="1"/>
</dbReference>
<feature type="binding site" evidence="7">
    <location>
        <position position="383"/>
    </location>
    <ligand>
        <name>NAD(+)</name>
        <dbReference type="ChEBI" id="CHEBI:57540"/>
    </ligand>
</feature>
<dbReference type="GO" id="GO:0004013">
    <property type="term" value="F:adenosylhomocysteinase activity"/>
    <property type="evidence" value="ECO:0007669"/>
    <property type="project" value="UniProtKB-UniRule"/>
</dbReference>
<evidence type="ECO:0000256" key="8">
    <source>
        <dbReference type="RuleBase" id="RU000548"/>
    </source>
</evidence>
<name>A0AAU7CEL9_9BACT</name>
<dbReference type="PANTHER" id="PTHR23420:SF0">
    <property type="entry name" value="ADENOSYLHOMOCYSTEINASE"/>
    <property type="match status" value="1"/>
</dbReference>
<dbReference type="NCBIfam" id="NF004005">
    <property type="entry name" value="PRK05476.2-3"/>
    <property type="match status" value="1"/>
</dbReference>
<dbReference type="InterPro" id="IPR042172">
    <property type="entry name" value="Adenosylhomocyst_ase-like_sf"/>
</dbReference>
<keyword evidence="2 5" id="KW-0554">One-carbon metabolism</keyword>
<dbReference type="SUPFAM" id="SSF51735">
    <property type="entry name" value="NAD(P)-binding Rossmann-fold domains"/>
    <property type="match status" value="1"/>
</dbReference>
<comment type="pathway">
    <text evidence="5 8">Amino-acid biosynthesis; L-homocysteine biosynthesis; L-homocysteine from S-adenosyl-L-homocysteine: step 1/1.</text>
</comment>
<dbReference type="SMART" id="SM00996">
    <property type="entry name" value="AdoHcyase"/>
    <property type="match status" value="1"/>
</dbReference>
<dbReference type="Gene3D" id="3.40.50.1480">
    <property type="entry name" value="Adenosylhomocysteinase-like"/>
    <property type="match status" value="1"/>
</dbReference>
<evidence type="ECO:0000256" key="6">
    <source>
        <dbReference type="PIRSR" id="PIRSR001109-1"/>
    </source>
</evidence>
<proteinExistence type="inferred from homology"/>
<dbReference type="SUPFAM" id="SSF52283">
    <property type="entry name" value="Formate/glycerate dehydrogenase catalytic domain-like"/>
    <property type="match status" value="1"/>
</dbReference>
<dbReference type="GO" id="GO:0071269">
    <property type="term" value="P:L-homocysteine biosynthetic process"/>
    <property type="evidence" value="ECO:0007669"/>
    <property type="project" value="UniProtKB-UniRule"/>
</dbReference>
<dbReference type="CDD" id="cd00401">
    <property type="entry name" value="SAHH"/>
    <property type="match status" value="1"/>
</dbReference>
<evidence type="ECO:0000256" key="3">
    <source>
        <dbReference type="ARBA" id="ARBA00022801"/>
    </source>
</evidence>
<dbReference type="EC" id="3.13.2.1" evidence="5"/>
<feature type="binding site" evidence="7">
    <location>
        <begin position="251"/>
        <end position="256"/>
    </location>
    <ligand>
        <name>NAD(+)</name>
        <dbReference type="ChEBI" id="CHEBI:57540"/>
    </ligand>
</feature>
<comment type="cofactor">
    <cofactor evidence="5 7 8">
        <name>NAD(+)</name>
        <dbReference type="ChEBI" id="CHEBI:57540"/>
    </cofactor>
    <text evidence="5 7 8">Binds 1 NAD(+) per subunit.</text>
</comment>
<dbReference type="InterPro" id="IPR020082">
    <property type="entry name" value="S-Ado-L-homoCys_hydrolase_CS"/>
</dbReference>
<organism evidence="11">
    <name type="scientific">Singulisphaera sp. Ch08</name>
    <dbReference type="NCBI Taxonomy" id="3120278"/>
    <lineage>
        <taxon>Bacteria</taxon>
        <taxon>Pseudomonadati</taxon>
        <taxon>Planctomycetota</taxon>
        <taxon>Planctomycetia</taxon>
        <taxon>Isosphaerales</taxon>
        <taxon>Isosphaeraceae</taxon>
        <taxon>Singulisphaera</taxon>
    </lineage>
</organism>
<feature type="binding site" evidence="5">
    <location>
        <begin position="249"/>
        <end position="254"/>
    </location>
    <ligand>
        <name>NAD(+)</name>
        <dbReference type="ChEBI" id="CHEBI:57540"/>
    </ligand>
</feature>
<evidence type="ECO:0000256" key="9">
    <source>
        <dbReference type="RuleBase" id="RU004166"/>
    </source>
</evidence>